<evidence type="ECO:0000313" key="2">
    <source>
        <dbReference type="EMBL" id="TQL17544.1"/>
    </source>
</evidence>
<gene>
    <name evidence="2" type="ORF">FBY58_1135</name>
</gene>
<keyword evidence="2" id="KW-0418">Kinase</keyword>
<accession>A0A542W1U0</accession>
<reference evidence="2 3" key="1">
    <citation type="submission" date="2019-06" db="EMBL/GenBank/DDBJ databases">
        <title>Genome sequencing of Zymomonas mobilis strains for genetic engineering and biofuel applications.</title>
        <authorList>
            <person name="Teravest M."/>
        </authorList>
    </citation>
    <scope>NUCLEOTIDE SEQUENCE [LARGE SCALE GENOMIC DNA]</scope>
    <source>
        <strain evidence="2 3">AN0101</strain>
    </source>
</reference>
<dbReference type="RefSeq" id="WP_141919875.1">
    <property type="nucleotide sequence ID" value="NZ_VFOF01000001.1"/>
</dbReference>
<organism evidence="2 3">
    <name type="scientific">Zymomonas mobilis</name>
    <dbReference type="NCBI Taxonomy" id="542"/>
    <lineage>
        <taxon>Bacteria</taxon>
        <taxon>Pseudomonadati</taxon>
        <taxon>Pseudomonadota</taxon>
        <taxon>Alphaproteobacteria</taxon>
        <taxon>Sphingomonadales</taxon>
        <taxon>Zymomonadaceae</taxon>
        <taxon>Zymomonas</taxon>
    </lineage>
</organism>
<proteinExistence type="predicted"/>
<dbReference type="OrthoDB" id="63487at2"/>
<dbReference type="CDD" id="cd24082">
    <property type="entry name" value="ASKHA_NBD_GspK-like"/>
    <property type="match status" value="1"/>
</dbReference>
<dbReference type="Proteomes" id="UP000316887">
    <property type="component" value="Unassembled WGS sequence"/>
</dbReference>
<dbReference type="InterPro" id="IPR043129">
    <property type="entry name" value="ATPase_NBD"/>
</dbReference>
<keyword evidence="2" id="KW-0808">Transferase</keyword>
<dbReference type="PANTHER" id="PTHR43190:SF3">
    <property type="entry name" value="N-ACETYL-D-GLUCOSAMINE KINASE"/>
    <property type="match status" value="1"/>
</dbReference>
<dbReference type="PANTHER" id="PTHR43190">
    <property type="entry name" value="N-ACETYL-D-GLUCOSAMINE KINASE"/>
    <property type="match status" value="1"/>
</dbReference>
<dbReference type="SUPFAM" id="SSF53067">
    <property type="entry name" value="Actin-like ATPase domain"/>
    <property type="match status" value="2"/>
</dbReference>
<dbReference type="Gene3D" id="3.30.420.40">
    <property type="match status" value="2"/>
</dbReference>
<comment type="caution">
    <text evidence="2">The sequence shown here is derived from an EMBL/GenBank/DDBJ whole genome shotgun (WGS) entry which is preliminary data.</text>
</comment>
<dbReference type="Pfam" id="PF01869">
    <property type="entry name" value="BcrAD_BadFG"/>
    <property type="match status" value="1"/>
</dbReference>
<dbReference type="GO" id="GO:0016301">
    <property type="term" value="F:kinase activity"/>
    <property type="evidence" value="ECO:0007669"/>
    <property type="project" value="UniProtKB-KW"/>
</dbReference>
<name>A0A542W1U0_ZYMMB</name>
<protein>
    <submittedName>
        <fullName evidence="2">Glucosamine kinase</fullName>
    </submittedName>
</protein>
<dbReference type="AlphaFoldDB" id="A0A542W1U0"/>
<feature type="domain" description="ATPase BadF/BadG/BcrA/BcrD type" evidence="1">
    <location>
        <begin position="5"/>
        <end position="262"/>
    </location>
</feature>
<dbReference type="EMBL" id="VFOF01000001">
    <property type="protein sequence ID" value="TQL17544.1"/>
    <property type="molecule type" value="Genomic_DNA"/>
</dbReference>
<evidence type="ECO:0000313" key="3">
    <source>
        <dbReference type="Proteomes" id="UP000316887"/>
    </source>
</evidence>
<dbReference type="InterPro" id="IPR052519">
    <property type="entry name" value="Euk-type_GlcNAc_Kinase"/>
</dbReference>
<evidence type="ECO:0000259" key="1">
    <source>
        <dbReference type="Pfam" id="PF01869"/>
    </source>
</evidence>
<sequence>MVYFLGVDAGGSHCRSRLTDQNGRILGSGQAGAANARIGISNLWPLLMDVSAKACQQAGLDQNDWASIQAAFGIAGLSRPGLQQELEAMPSPFASLRYTGDDEIANIGAHQGQDGAILIVGTGSIAHIRIEGKSETLGGYGFPVSDEASGAWLGLELIRYSLRSFDGRIKKSLLTEKLIRHFSDNISGLIAWMDGANATDYAAFAPWVMQAGEKGDPVACSIIQRAVTYIENFVDVIFEKGAPRCCLMGGLAEPFMPWLSDRISDKLSPSQGDALQGALILSGLSV</sequence>
<dbReference type="InterPro" id="IPR002731">
    <property type="entry name" value="ATPase_BadF"/>
</dbReference>